<dbReference type="PANTHER" id="PTHR42879:SF2">
    <property type="entry name" value="3-OXOACYL-[ACYL-CARRIER-PROTEIN] REDUCTASE FABG"/>
    <property type="match status" value="1"/>
</dbReference>
<dbReference type="KEGG" id="chk:D4L85_00030"/>
<dbReference type="InterPro" id="IPR050259">
    <property type="entry name" value="SDR"/>
</dbReference>
<dbReference type="EMBL" id="CP032382">
    <property type="protein sequence ID" value="AYB29062.1"/>
    <property type="molecule type" value="Genomic_DNA"/>
</dbReference>
<dbReference type="InterPro" id="IPR002347">
    <property type="entry name" value="SDR_fam"/>
</dbReference>
<dbReference type="FunFam" id="3.40.50.720:FF:000084">
    <property type="entry name" value="Short-chain dehydrogenase reductase"/>
    <property type="match status" value="1"/>
</dbReference>
<dbReference type="Pfam" id="PF13561">
    <property type="entry name" value="adh_short_C2"/>
    <property type="match status" value="1"/>
</dbReference>
<reference evidence="3" key="1">
    <citation type="submission" date="2018-09" db="EMBL/GenBank/DDBJ databases">
        <title>Chryseolinea sp. KIS68-18 isolated from soil.</title>
        <authorList>
            <person name="Weon H.-Y."/>
            <person name="Kwon S.-W."/>
            <person name="Lee S.A."/>
        </authorList>
    </citation>
    <scope>NUCLEOTIDE SEQUENCE [LARGE SCALE GENOMIC DNA]</scope>
    <source>
        <strain evidence="3">KIS68-18</strain>
    </source>
</reference>
<dbReference type="PRINTS" id="PR00080">
    <property type="entry name" value="SDRFAMILY"/>
</dbReference>
<dbReference type="PRINTS" id="PR00081">
    <property type="entry name" value="GDHRDH"/>
</dbReference>
<organism evidence="2 3">
    <name type="scientific">Chryseolinea soli</name>
    <dbReference type="NCBI Taxonomy" id="2321403"/>
    <lineage>
        <taxon>Bacteria</taxon>
        <taxon>Pseudomonadati</taxon>
        <taxon>Bacteroidota</taxon>
        <taxon>Cytophagia</taxon>
        <taxon>Cytophagales</taxon>
        <taxon>Fulvivirgaceae</taxon>
        <taxon>Chryseolinea</taxon>
    </lineage>
</organism>
<dbReference type="Gene3D" id="3.40.50.720">
    <property type="entry name" value="NAD(P)-binding Rossmann-like Domain"/>
    <property type="match status" value="1"/>
</dbReference>
<dbReference type="InterPro" id="IPR036291">
    <property type="entry name" value="NAD(P)-bd_dom_sf"/>
</dbReference>
<protein>
    <submittedName>
        <fullName evidence="2">SDR family oxidoreductase</fullName>
    </submittedName>
</protein>
<sequence>MDLYVKGKTAVVTGASQGLGRAITKELAIEGVKVFAVARNEALLDGLKDEISAVGDVVPVTFAQDFVAPDGPEKIATMALSALGHVDMLINNAGRSRPLDVNGPEDEWSAAMTLDFDRHRQLTQQLLPHFMERKQGAILNITSTYELRAINASAVAKASIVVWSKQLAGQLGRYGITVNCLQPGLIDTANIRRVFSDDERTKFAEREIPLGDFGEPQDIANMATFLVSPRARYITGSVVVVDGGMRHYPF</sequence>
<dbReference type="RefSeq" id="WP_119752385.1">
    <property type="nucleotide sequence ID" value="NZ_CP032382.1"/>
</dbReference>
<dbReference type="Proteomes" id="UP000266183">
    <property type="component" value="Chromosome"/>
</dbReference>
<evidence type="ECO:0000313" key="3">
    <source>
        <dbReference type="Proteomes" id="UP000266183"/>
    </source>
</evidence>
<accession>A0A385SDW5</accession>
<evidence type="ECO:0000256" key="1">
    <source>
        <dbReference type="ARBA" id="ARBA00006484"/>
    </source>
</evidence>
<dbReference type="OrthoDB" id="9804774at2"/>
<keyword evidence="3" id="KW-1185">Reference proteome</keyword>
<gene>
    <name evidence="2" type="ORF">D4L85_00030</name>
</gene>
<evidence type="ECO:0000313" key="2">
    <source>
        <dbReference type="EMBL" id="AYB29062.1"/>
    </source>
</evidence>
<comment type="similarity">
    <text evidence="1">Belongs to the short-chain dehydrogenases/reductases (SDR) family.</text>
</comment>
<dbReference type="AlphaFoldDB" id="A0A385SDW5"/>
<proteinExistence type="inferred from homology"/>
<dbReference type="SUPFAM" id="SSF51735">
    <property type="entry name" value="NAD(P)-binding Rossmann-fold domains"/>
    <property type="match status" value="1"/>
</dbReference>
<dbReference type="PANTHER" id="PTHR42879">
    <property type="entry name" value="3-OXOACYL-(ACYL-CARRIER-PROTEIN) REDUCTASE"/>
    <property type="match status" value="1"/>
</dbReference>
<name>A0A385SDW5_9BACT</name>